<keyword evidence="3" id="KW-1185">Reference proteome</keyword>
<dbReference type="EMBL" id="PRKW01000001">
    <property type="protein sequence ID" value="PPB50856.1"/>
    <property type="molecule type" value="Genomic_DNA"/>
</dbReference>
<evidence type="ECO:0000313" key="3">
    <source>
        <dbReference type="Proteomes" id="UP000239297"/>
    </source>
</evidence>
<gene>
    <name evidence="2" type="ORF">C4K88_03060</name>
</gene>
<sequence>MATIAVFGGTGRSGRHVLEQALAAGYDVRVLARSASGIRIRDPRLTVIEGDVLDADAVDRVVAGSSAVVSVFGQVKGSPDTLQTDGTRNITEAMARHGVRRIISLSGGGLPDPEHDRPRAADRVIRVLLKLLSPKVLEDAKGHLRVLKESGLDWTVVRGPRLKDTPYTGVYRVGWVGVDASTSVGRADLAEFLLHQVEDRTFLHQLPLVSY</sequence>
<name>A0A2S5J204_9MICC</name>
<dbReference type="Pfam" id="PF13460">
    <property type="entry name" value="NAD_binding_10"/>
    <property type="match status" value="1"/>
</dbReference>
<dbReference type="SUPFAM" id="SSF51735">
    <property type="entry name" value="NAD(P)-binding Rossmann-fold domains"/>
    <property type="match status" value="1"/>
</dbReference>
<dbReference type="PANTHER" id="PTHR43355">
    <property type="entry name" value="FLAVIN REDUCTASE (NADPH)"/>
    <property type="match status" value="1"/>
</dbReference>
<reference evidence="2 3" key="1">
    <citation type="journal article" date="2014" name="Int. J. Syst. Evol. Microbiol.">
        <title>Arthrobacter pityocampae sp. nov., isolated from Thaumetopoea pityocampa (Lep., Thaumetopoeidae).</title>
        <authorList>
            <person name="Ince I.A."/>
            <person name="Demirbag Z."/>
            <person name="Kati H."/>
        </authorList>
    </citation>
    <scope>NUCLEOTIDE SEQUENCE [LARGE SCALE GENOMIC DNA]</scope>
    <source>
        <strain evidence="2 3">Tp2</strain>
    </source>
</reference>
<organism evidence="2 3">
    <name type="scientific">Arthrobacter pityocampae</name>
    <dbReference type="NCBI Taxonomy" id="547334"/>
    <lineage>
        <taxon>Bacteria</taxon>
        <taxon>Bacillati</taxon>
        <taxon>Actinomycetota</taxon>
        <taxon>Actinomycetes</taxon>
        <taxon>Micrococcales</taxon>
        <taxon>Micrococcaceae</taxon>
        <taxon>Arthrobacter</taxon>
    </lineage>
</organism>
<dbReference type="Gene3D" id="3.40.50.720">
    <property type="entry name" value="NAD(P)-binding Rossmann-like Domain"/>
    <property type="match status" value="1"/>
</dbReference>
<dbReference type="InterPro" id="IPR051606">
    <property type="entry name" value="Polyketide_Oxido-like"/>
</dbReference>
<dbReference type="InterPro" id="IPR016040">
    <property type="entry name" value="NAD(P)-bd_dom"/>
</dbReference>
<dbReference type="GO" id="GO:0004074">
    <property type="term" value="F:biliverdin reductase [NAD(P)H] activity"/>
    <property type="evidence" value="ECO:0007669"/>
    <property type="project" value="TreeGrafter"/>
</dbReference>
<dbReference type="AlphaFoldDB" id="A0A2S5J204"/>
<dbReference type="InterPro" id="IPR036291">
    <property type="entry name" value="NAD(P)-bd_dom_sf"/>
</dbReference>
<dbReference type="PANTHER" id="PTHR43355:SF2">
    <property type="entry name" value="FLAVIN REDUCTASE (NADPH)"/>
    <property type="match status" value="1"/>
</dbReference>
<comment type="caution">
    <text evidence="2">The sequence shown here is derived from an EMBL/GenBank/DDBJ whole genome shotgun (WGS) entry which is preliminary data.</text>
</comment>
<evidence type="ECO:0000259" key="1">
    <source>
        <dbReference type="Pfam" id="PF13460"/>
    </source>
</evidence>
<feature type="domain" description="NAD(P)-binding" evidence="1">
    <location>
        <begin position="8"/>
        <end position="199"/>
    </location>
</feature>
<accession>A0A2S5J204</accession>
<proteinExistence type="predicted"/>
<dbReference type="GO" id="GO:0042602">
    <property type="term" value="F:riboflavin reductase (NADPH) activity"/>
    <property type="evidence" value="ECO:0007669"/>
    <property type="project" value="TreeGrafter"/>
</dbReference>
<dbReference type="OrthoDB" id="9771302at2"/>
<protein>
    <submittedName>
        <fullName evidence="2">Nmra family protein</fullName>
    </submittedName>
</protein>
<dbReference type="Proteomes" id="UP000239297">
    <property type="component" value="Unassembled WGS sequence"/>
</dbReference>
<dbReference type="RefSeq" id="WP_104120121.1">
    <property type="nucleotide sequence ID" value="NZ_PRKW01000001.1"/>
</dbReference>
<evidence type="ECO:0000313" key="2">
    <source>
        <dbReference type="EMBL" id="PPB50856.1"/>
    </source>
</evidence>